<dbReference type="InterPro" id="IPR038765">
    <property type="entry name" value="Papain-like_cys_pep_sf"/>
</dbReference>
<name>A0A101KUP3_RHILI</name>
<dbReference type="Proteomes" id="UP000053176">
    <property type="component" value="Unassembled WGS sequence"/>
</dbReference>
<dbReference type="PANTHER" id="PTHR39327">
    <property type="match status" value="1"/>
</dbReference>
<reference evidence="3 4" key="1">
    <citation type="submission" date="2015-12" db="EMBL/GenBank/DDBJ databases">
        <title>Draft genome sequence of Mesorhizobium sp. UFLA 01-765, a multitolerant efficient symbiont and plant-growth promoting strain isolated from Zn-mining soil using Leucaena leucocephala as a trap plant.</title>
        <authorList>
            <person name="Rangel W.M."/>
            <person name="Thijs S."/>
            <person name="Longatti S.M."/>
            <person name="Moreira F.M."/>
            <person name="Weyens N."/>
            <person name="Vangronsveld J."/>
            <person name="Van Hamme J.D."/>
            <person name="Bottos E.M."/>
            <person name="Rineau F."/>
        </authorList>
    </citation>
    <scope>NUCLEOTIDE SEQUENCE [LARGE SCALE GENOMIC DNA]</scope>
    <source>
        <strain evidence="3 4">UFLA 01-765</strain>
    </source>
</reference>
<dbReference type="PANTHER" id="PTHR39327:SF1">
    <property type="entry name" value="BLR5470 PROTEIN"/>
    <property type="match status" value="1"/>
</dbReference>
<dbReference type="Pfam" id="PF06035">
    <property type="entry name" value="Peptidase_C93"/>
    <property type="match status" value="1"/>
</dbReference>
<dbReference type="OrthoDB" id="5401788at2"/>
<feature type="signal peptide" evidence="2">
    <location>
        <begin position="1"/>
        <end position="31"/>
    </location>
</feature>
<dbReference type="AlphaFoldDB" id="A0A101KUP3"/>
<dbReference type="Gene3D" id="3.10.620.30">
    <property type="match status" value="1"/>
</dbReference>
<evidence type="ECO:0000313" key="4">
    <source>
        <dbReference type="Proteomes" id="UP000053176"/>
    </source>
</evidence>
<evidence type="ECO:0000256" key="2">
    <source>
        <dbReference type="SAM" id="SignalP"/>
    </source>
</evidence>
<gene>
    <name evidence="3" type="ORF">AU467_03020</name>
</gene>
<dbReference type="SUPFAM" id="SSF54001">
    <property type="entry name" value="Cysteine proteinases"/>
    <property type="match status" value="1"/>
</dbReference>
<evidence type="ECO:0000313" key="3">
    <source>
        <dbReference type="EMBL" id="KUM27356.1"/>
    </source>
</evidence>
<feature type="region of interest" description="Disordered" evidence="1">
    <location>
        <begin position="306"/>
        <end position="326"/>
    </location>
</feature>
<organism evidence="3 4">
    <name type="scientific">Rhizobium loti</name>
    <name type="common">Mesorhizobium loti</name>
    <dbReference type="NCBI Taxonomy" id="381"/>
    <lineage>
        <taxon>Bacteria</taxon>
        <taxon>Pseudomonadati</taxon>
        <taxon>Pseudomonadota</taxon>
        <taxon>Alphaproteobacteria</taxon>
        <taxon>Hyphomicrobiales</taxon>
        <taxon>Phyllobacteriaceae</taxon>
        <taxon>Mesorhizobium</taxon>
    </lineage>
</organism>
<comment type="caution">
    <text evidence="3">The sequence shown here is derived from an EMBL/GenBank/DDBJ whole genome shotgun (WGS) entry which is preliminary data.</text>
</comment>
<protein>
    <submittedName>
        <fullName evidence="3">Transglutaminase</fullName>
    </submittedName>
</protein>
<feature type="chain" id="PRO_5007099272" evidence="2">
    <location>
        <begin position="32"/>
        <end position="326"/>
    </location>
</feature>
<evidence type="ECO:0000256" key="1">
    <source>
        <dbReference type="SAM" id="MobiDB-lite"/>
    </source>
</evidence>
<sequence length="326" mass="33936">MKTQKAAPGASGIKVLLLAIGLAGVANPSSASTIPVGNSTPQTVPAPVILGGVSLARLQPWQPAAAYRITGVVSAYGPPEAYLTAGSSSGEAGIDPIQVDPIQTGAIIPGVFGSVALSMRNFPVAARWAPVYKAILDCTQGSACDRKNAAFAGIIDIASAKGFRDKLAFVNSSINRLIAYRKDSVVYGKLDYWAKPSEILEHRAGDCEDFAILKMAALLRAGIPAQSMSLVVLQDRRRKFFHAVLSVSTGSGAFILDSLSNNVAMDRDLPDYVPLYSFSTDRAWIHGSKSGAQIADIAGGFSTVAPGEGSSPDLAVTPEISDSGAK</sequence>
<keyword evidence="2" id="KW-0732">Signal</keyword>
<dbReference type="EMBL" id="LPWA01000098">
    <property type="protein sequence ID" value="KUM27356.1"/>
    <property type="molecule type" value="Genomic_DNA"/>
</dbReference>
<proteinExistence type="predicted"/>
<dbReference type="InterPro" id="IPR010319">
    <property type="entry name" value="Transglutaminase-like_Cys_pept"/>
</dbReference>
<accession>A0A101KUP3</accession>